<proteinExistence type="predicted"/>
<name>J9G3G6_9ZZZZ</name>
<dbReference type="EMBL" id="AMCI01006597">
    <property type="protein sequence ID" value="EJW94059.1"/>
    <property type="molecule type" value="Genomic_DNA"/>
</dbReference>
<organism evidence="1">
    <name type="scientific">gut metagenome</name>
    <dbReference type="NCBI Taxonomy" id="749906"/>
    <lineage>
        <taxon>unclassified sequences</taxon>
        <taxon>metagenomes</taxon>
        <taxon>organismal metagenomes</taxon>
    </lineage>
</organism>
<reference evidence="1" key="1">
    <citation type="journal article" date="2012" name="PLoS ONE">
        <title>Gene sets for utilization of primary and secondary nutrition supplies in the distal gut of endangered iberian lynx.</title>
        <authorList>
            <person name="Alcaide M."/>
            <person name="Messina E."/>
            <person name="Richter M."/>
            <person name="Bargiela R."/>
            <person name="Peplies J."/>
            <person name="Huws S.A."/>
            <person name="Newbold C.J."/>
            <person name="Golyshin P.N."/>
            <person name="Simon M.A."/>
            <person name="Lopez G."/>
            <person name="Yakimov M.M."/>
            <person name="Ferrer M."/>
        </authorList>
    </citation>
    <scope>NUCLEOTIDE SEQUENCE</scope>
</reference>
<sequence>MRLAICHSLYHRTNFGLTICLSPYQQTSLEPAICLSLYHWTNFSLTICLSLYHQTNFSLTKHGCTGAGMINRKDMRTLPQLNAVADTCNPIPDRLPHNLKKTNPIA</sequence>
<dbReference type="AlphaFoldDB" id="J9G3G6"/>
<gene>
    <name evidence="1" type="ORF">EVA_17834</name>
</gene>
<comment type="caution">
    <text evidence="1">The sequence shown here is derived from an EMBL/GenBank/DDBJ whole genome shotgun (WGS) entry which is preliminary data.</text>
</comment>
<accession>J9G3G6</accession>
<evidence type="ECO:0000313" key="1">
    <source>
        <dbReference type="EMBL" id="EJW94059.1"/>
    </source>
</evidence>
<protein>
    <submittedName>
        <fullName evidence="1">Uncharacterized protein</fullName>
    </submittedName>
</protein>